<keyword evidence="6 8" id="KW-1133">Transmembrane helix</keyword>
<feature type="transmembrane region" description="Helical" evidence="8">
    <location>
        <begin position="107"/>
        <end position="126"/>
    </location>
</feature>
<keyword evidence="5" id="KW-0256">Endoplasmic reticulum</keyword>
<dbReference type="EMBL" id="LT594508">
    <property type="protein sequence ID" value="SBT75675.1"/>
    <property type="molecule type" value="Genomic_DNA"/>
</dbReference>
<reference evidence="9 10" key="1">
    <citation type="submission" date="2016-06" db="EMBL/GenBank/DDBJ databases">
        <authorList>
            <consortium name="Pathogen Informatics"/>
        </authorList>
    </citation>
    <scope>NUCLEOTIDE SEQUENCE [LARGE SCALE GENOMIC DNA]</scope>
    <source>
        <strain evidence="9">PowCR01</strain>
    </source>
</reference>
<dbReference type="Pfam" id="PF08660">
    <property type="entry name" value="Alg14"/>
    <property type="match status" value="1"/>
</dbReference>
<dbReference type="OrthoDB" id="5978656at2759"/>
<dbReference type="VEuPathDB" id="PlasmoDB:PocGH01_04018500"/>
<dbReference type="InterPro" id="IPR013969">
    <property type="entry name" value="Oligosacch_biosynth_Alg14"/>
</dbReference>
<proteinExistence type="inferred from homology"/>
<comment type="subcellular location">
    <subcellularLocation>
        <location evidence="1">Endoplasmic reticulum membrane</location>
        <topology evidence="1">Single-pass membrane protein</topology>
    </subcellularLocation>
</comment>
<dbReference type="Proteomes" id="UP000243200">
    <property type="component" value="Chromosome 4"/>
</dbReference>
<keyword evidence="7 8" id="KW-0472">Membrane</keyword>
<dbReference type="VEuPathDB" id="PlasmoDB:POWCR01_040014200"/>
<gene>
    <name evidence="9" type="primary">ALG14</name>
    <name evidence="9" type="ORF">POWCR01_040014200</name>
</gene>
<organism evidence="9 10">
    <name type="scientific">Plasmodium ovale</name>
    <name type="common">malaria parasite P. ovale</name>
    <dbReference type="NCBI Taxonomy" id="36330"/>
    <lineage>
        <taxon>Eukaryota</taxon>
        <taxon>Sar</taxon>
        <taxon>Alveolata</taxon>
        <taxon>Apicomplexa</taxon>
        <taxon>Aconoidasida</taxon>
        <taxon>Haemosporida</taxon>
        <taxon>Plasmodiidae</taxon>
        <taxon>Plasmodium</taxon>
        <taxon>Plasmodium (Plasmodium)</taxon>
    </lineage>
</organism>
<dbReference type="GO" id="GO:0004577">
    <property type="term" value="F:N-acetylglucosaminyldiphosphodolichol N-acetylglucosaminyltransferase activity"/>
    <property type="evidence" value="ECO:0007669"/>
    <property type="project" value="TreeGrafter"/>
</dbReference>
<evidence type="ECO:0000313" key="9">
    <source>
        <dbReference type="EMBL" id="SBT75675.1"/>
    </source>
</evidence>
<dbReference type="Gene3D" id="3.40.50.2000">
    <property type="entry name" value="Glycogen Phosphorylase B"/>
    <property type="match status" value="1"/>
</dbReference>
<evidence type="ECO:0000256" key="8">
    <source>
        <dbReference type="SAM" id="Phobius"/>
    </source>
</evidence>
<protein>
    <recommendedName>
        <fullName evidence="3">UDP-N-acetylglucosamine transferase subunit ALG14</fullName>
    </recommendedName>
</protein>
<evidence type="ECO:0000256" key="5">
    <source>
        <dbReference type="ARBA" id="ARBA00022824"/>
    </source>
</evidence>
<accession>A0A1C3KNP4</accession>
<evidence type="ECO:0000256" key="2">
    <source>
        <dbReference type="ARBA" id="ARBA00009731"/>
    </source>
</evidence>
<keyword evidence="9" id="KW-0328">Glycosyltransferase</keyword>
<feature type="transmembrane region" description="Helical" evidence="8">
    <location>
        <begin position="6"/>
        <end position="22"/>
    </location>
</feature>
<evidence type="ECO:0000256" key="6">
    <source>
        <dbReference type="ARBA" id="ARBA00022989"/>
    </source>
</evidence>
<dbReference type="GO" id="GO:0043541">
    <property type="term" value="C:UDP-N-acetylglucosamine transferase complex"/>
    <property type="evidence" value="ECO:0007669"/>
    <property type="project" value="TreeGrafter"/>
</dbReference>
<sequence length="209" mass="24555">MFPYLFGAFLFFCSLPFFQFILKNKNSNNNQQGVQKEDTEIGVVLGSGGHTFEMLEILKLIKNRNIIFHFFYANNDPLSREKAENTLKNCRKNFFTIPRCRSVGESYIVACIKFIFVFIYCIFLTYKMNNMNLIIVNGPGTCVPVVFSLLFRKYIFFKKIKIVYLESVCRVYSLSLSAKLLYNFADLFVVFSEHLQKKYKKAKFYGYLF</sequence>
<comment type="similarity">
    <text evidence="2">Belongs to the ALG14 family.</text>
</comment>
<keyword evidence="9" id="KW-0808">Transferase</keyword>
<keyword evidence="4 8" id="KW-0812">Transmembrane</keyword>
<evidence type="ECO:0000256" key="7">
    <source>
        <dbReference type="ARBA" id="ARBA00023136"/>
    </source>
</evidence>
<dbReference type="PANTHER" id="PTHR12154">
    <property type="entry name" value="GLYCOSYL TRANSFERASE-RELATED"/>
    <property type="match status" value="1"/>
</dbReference>
<evidence type="ECO:0000313" key="10">
    <source>
        <dbReference type="Proteomes" id="UP000243200"/>
    </source>
</evidence>
<name>A0A1C3KNP4_PLAOA</name>
<dbReference type="AlphaFoldDB" id="A0A1C3KNP4"/>
<feature type="transmembrane region" description="Helical" evidence="8">
    <location>
        <begin position="132"/>
        <end position="151"/>
    </location>
</feature>
<evidence type="ECO:0000256" key="1">
    <source>
        <dbReference type="ARBA" id="ARBA00004389"/>
    </source>
</evidence>
<evidence type="ECO:0000256" key="4">
    <source>
        <dbReference type="ARBA" id="ARBA00022692"/>
    </source>
</evidence>
<dbReference type="PANTHER" id="PTHR12154:SF4">
    <property type="entry name" value="UDP-N-ACETYLGLUCOSAMINE TRANSFERASE SUBUNIT ALG14 HOMOLOG"/>
    <property type="match status" value="1"/>
</dbReference>
<evidence type="ECO:0000256" key="3">
    <source>
        <dbReference type="ARBA" id="ARBA00017467"/>
    </source>
</evidence>
<dbReference type="GO" id="GO:0006488">
    <property type="term" value="P:dolichol-linked oligosaccharide biosynthetic process"/>
    <property type="evidence" value="ECO:0007669"/>
    <property type="project" value="InterPro"/>
</dbReference>